<dbReference type="AlphaFoldDB" id="A0A6L2K6B7"/>
<dbReference type="Pfam" id="PF22936">
    <property type="entry name" value="Pol_BBD"/>
    <property type="match status" value="1"/>
</dbReference>
<gene>
    <name evidence="4" type="ORF">Tci_015382</name>
</gene>
<accession>A0A6L2K6B7</accession>
<feature type="compositionally biased region" description="Acidic residues" evidence="1">
    <location>
        <begin position="568"/>
        <end position="579"/>
    </location>
</feature>
<proteinExistence type="predicted"/>
<organism evidence="4">
    <name type="scientific">Tanacetum cinerariifolium</name>
    <name type="common">Dalmatian daisy</name>
    <name type="synonym">Chrysanthemum cinerariifolium</name>
    <dbReference type="NCBI Taxonomy" id="118510"/>
    <lineage>
        <taxon>Eukaryota</taxon>
        <taxon>Viridiplantae</taxon>
        <taxon>Streptophyta</taxon>
        <taxon>Embryophyta</taxon>
        <taxon>Tracheophyta</taxon>
        <taxon>Spermatophyta</taxon>
        <taxon>Magnoliopsida</taxon>
        <taxon>eudicotyledons</taxon>
        <taxon>Gunneridae</taxon>
        <taxon>Pentapetalae</taxon>
        <taxon>asterids</taxon>
        <taxon>campanulids</taxon>
        <taxon>Asterales</taxon>
        <taxon>Asteraceae</taxon>
        <taxon>Asteroideae</taxon>
        <taxon>Anthemideae</taxon>
        <taxon>Anthemidinae</taxon>
        <taxon>Tanacetum</taxon>
    </lineage>
</organism>
<feature type="domain" description="Retrovirus-related Pol polyprotein from transposon TNT 1-94-like beta-barrel" evidence="3">
    <location>
        <begin position="380"/>
        <end position="420"/>
    </location>
</feature>
<feature type="region of interest" description="Disordered" evidence="1">
    <location>
        <begin position="535"/>
        <end position="606"/>
    </location>
</feature>
<dbReference type="Pfam" id="PF07727">
    <property type="entry name" value="RVT_2"/>
    <property type="match status" value="1"/>
</dbReference>
<evidence type="ECO:0000259" key="2">
    <source>
        <dbReference type="Pfam" id="PF07727"/>
    </source>
</evidence>
<dbReference type="EMBL" id="BKCJ010001705">
    <property type="protein sequence ID" value="GEU43404.1"/>
    <property type="molecule type" value="Genomic_DNA"/>
</dbReference>
<evidence type="ECO:0000259" key="3">
    <source>
        <dbReference type="Pfam" id="PF22936"/>
    </source>
</evidence>
<dbReference type="InterPro" id="IPR013103">
    <property type="entry name" value="RVT_2"/>
</dbReference>
<evidence type="ECO:0000256" key="1">
    <source>
        <dbReference type="SAM" id="MobiDB-lite"/>
    </source>
</evidence>
<name>A0A6L2K6B7_TANCI</name>
<feature type="domain" description="Reverse transcriptase Ty1/copia-type" evidence="2">
    <location>
        <begin position="483"/>
        <end position="535"/>
    </location>
</feature>
<reference evidence="4" key="1">
    <citation type="journal article" date="2019" name="Sci. Rep.">
        <title>Draft genome of Tanacetum cinerariifolium, the natural source of mosquito coil.</title>
        <authorList>
            <person name="Yamashiro T."/>
            <person name="Shiraishi A."/>
            <person name="Satake H."/>
            <person name="Nakayama K."/>
        </authorList>
    </citation>
    <scope>NUCLEOTIDE SEQUENCE</scope>
</reference>
<sequence>MGKSFRRYLNRKRENRKWLKKEINEGLYEFRVFTPSDTKAPRMQKEEDLRGDDLKHYEAEIEAMNLILISILNDIYNSVDACTAAKSMSKRWNQPDSISDELVIAEMAKVCRFCTTVDKAGVIIVDEQNEFLSANASRMEEIEELSVNICLMARIQPANIDSDAGSSYDSAFLNVNSGSVEYDNNVQESYELEQLTRNTYKEAEKQQIIAKKVQQQNTMLTKQLESYKEKTQSILKRRMSENEDKYYDKVLDLEAKLKKNVDTMLKLDDSKIHMRIRDTEDILDDATKSQIKMKMKMKDPIAIEKKLNVCTIDYTKLNALYDDFVQHKELSAEQKYFPSSYISSENPSNASLPYSSSETKPTMTPMPSANPMLVVQIVLWIIDSGCLKHMMGDQSLLENFVEKFMGTVRFRNDHFAAITGYVESMNTPSKEDLDNFFGPMYEEYFEKKSSEMSIIFAAQPVHNHEDSPSTSSIFIEEHEAPPIMDVKIAFLNGPLKEEVYASQHDRFVDPDFPNHAYRLKKALYGLKQALRAWQNDNPIDPDTRLEPRSDKESPKVELTAAKQPVNVNEEEEESEEDDYELKRKEKGKHVEESRSTPSPTTIRSPRMKFNALAQHLQAIMQESLPKMVDDRIKEFTNKQVPLYVAQGLIMEREKSQADVAKMIADVDSSVQNYMSGHILYVHPTQATQNYAQEQQHQLYLTMKDNPQLQQDDLPIWLAFKYKFERLHVAITPCRPFSVRPRDHDNPHDDAHLKGENSAKRYSKEEIYSNLNIIQIFKTYWELGHEYKFIIEIVARRANGSIVSVIELDYKNLNKNHIEDMYLLIINHKVDDYAETARCRKLSTECQSYCTNNYIPRVKSYNNNVKYGYVTTSLSKEDAKHLKLFEEEIEEQLKHQDQMRR</sequence>
<dbReference type="InterPro" id="IPR054722">
    <property type="entry name" value="PolX-like_BBD"/>
</dbReference>
<feature type="compositionally biased region" description="Basic and acidic residues" evidence="1">
    <location>
        <begin position="580"/>
        <end position="594"/>
    </location>
</feature>
<feature type="region of interest" description="Disordered" evidence="1">
    <location>
        <begin position="343"/>
        <end position="363"/>
    </location>
</feature>
<comment type="caution">
    <text evidence="4">The sequence shown here is derived from an EMBL/GenBank/DDBJ whole genome shotgun (WGS) entry which is preliminary data.</text>
</comment>
<feature type="compositionally biased region" description="Basic and acidic residues" evidence="1">
    <location>
        <begin position="541"/>
        <end position="555"/>
    </location>
</feature>
<protein>
    <submittedName>
        <fullName evidence="4">Putative Gag-Pol polyprotein</fullName>
    </submittedName>
</protein>
<evidence type="ECO:0000313" key="4">
    <source>
        <dbReference type="EMBL" id="GEU43404.1"/>
    </source>
</evidence>
<feature type="compositionally biased region" description="Low complexity" evidence="1">
    <location>
        <begin position="595"/>
        <end position="604"/>
    </location>
</feature>